<dbReference type="Pfam" id="PF01248">
    <property type="entry name" value="Ribosomal_L7Ae"/>
    <property type="match status" value="1"/>
</dbReference>
<dbReference type="KEGG" id="ipo:Ilyop_0570"/>
<dbReference type="Proteomes" id="UP000006875">
    <property type="component" value="Chromosome"/>
</dbReference>
<dbReference type="InterPro" id="IPR004038">
    <property type="entry name" value="Ribosomal_eL8/eL30/eS12/Gad45"/>
</dbReference>
<dbReference type="Gene3D" id="3.30.1330.30">
    <property type="match status" value="1"/>
</dbReference>
<name>E3H6E5_ILYPC</name>
<dbReference type="Pfam" id="PF04296">
    <property type="entry name" value="YlxR"/>
    <property type="match status" value="1"/>
</dbReference>
<dbReference type="STRING" id="572544.Ilyop_0570"/>
<sequence>MKNSDLPERTCAVCRSKKTKDQLFRIVEKNGEFIYDREQKIQSRGSYVCRTHECVKRLLKHRKYKMDISELTKMVDDLKKNSKDYMGILNAMKSSQFLTFGINMVFEDIEKVHFLIIAEDISEKNDKKIISKAKEQGIKYIHYGNKNQLGEVFGKAEINVIGVKNKKVARGLME</sequence>
<dbReference type="PANTHER" id="PTHR34215:SF1">
    <property type="entry name" value="YLXR DOMAIN-CONTAINING PROTEIN"/>
    <property type="match status" value="1"/>
</dbReference>
<evidence type="ECO:0000313" key="3">
    <source>
        <dbReference type="EMBL" id="ADO82358.1"/>
    </source>
</evidence>
<protein>
    <submittedName>
        <fullName evidence="3">Ribosomal protein L7Ae/L30e/S12e/Gadd45</fullName>
    </submittedName>
</protein>
<dbReference type="RefSeq" id="WP_013387028.1">
    <property type="nucleotide sequence ID" value="NC_014632.1"/>
</dbReference>
<dbReference type="SUPFAM" id="SSF55315">
    <property type="entry name" value="L30e-like"/>
    <property type="match status" value="1"/>
</dbReference>
<dbReference type="HOGENOM" id="CLU_091016_2_0_0"/>
<gene>
    <name evidence="3" type="ordered locus">Ilyop_0570</name>
</gene>
<organism evidence="3 4">
    <name type="scientific">Ilyobacter polytropus (strain ATCC 51220 / DSM 2926 / LMG 16218 / CuHBu1)</name>
    <dbReference type="NCBI Taxonomy" id="572544"/>
    <lineage>
        <taxon>Bacteria</taxon>
        <taxon>Fusobacteriati</taxon>
        <taxon>Fusobacteriota</taxon>
        <taxon>Fusobacteriia</taxon>
        <taxon>Fusobacteriales</taxon>
        <taxon>Fusobacteriaceae</taxon>
        <taxon>Ilyobacter</taxon>
    </lineage>
</organism>
<dbReference type="InterPro" id="IPR007393">
    <property type="entry name" value="YlxR_dom"/>
</dbReference>
<dbReference type="InterPro" id="IPR035931">
    <property type="entry name" value="YlxR-like_sf"/>
</dbReference>
<evidence type="ECO:0000259" key="1">
    <source>
        <dbReference type="Pfam" id="PF01248"/>
    </source>
</evidence>
<feature type="domain" description="Ribosomal protein eL8/eL30/eS12/Gadd45" evidence="1">
    <location>
        <begin position="90"/>
        <end position="163"/>
    </location>
</feature>
<dbReference type="SUPFAM" id="SSF64376">
    <property type="entry name" value="YlxR-like"/>
    <property type="match status" value="1"/>
</dbReference>
<keyword evidence="3" id="KW-0687">Ribonucleoprotein</keyword>
<dbReference type="AlphaFoldDB" id="E3H6E5"/>
<dbReference type="InterPro" id="IPR029064">
    <property type="entry name" value="Ribosomal_eL30-like_sf"/>
</dbReference>
<dbReference type="Gene3D" id="3.30.1230.10">
    <property type="entry name" value="YlxR-like"/>
    <property type="match status" value="1"/>
</dbReference>
<evidence type="ECO:0000313" key="4">
    <source>
        <dbReference type="Proteomes" id="UP000006875"/>
    </source>
</evidence>
<evidence type="ECO:0000259" key="2">
    <source>
        <dbReference type="Pfam" id="PF04296"/>
    </source>
</evidence>
<reference evidence="3 4" key="1">
    <citation type="journal article" date="2010" name="Stand. Genomic Sci.">
        <title>Complete genome sequence of Ilyobacter polytropus type strain (CuHbu1).</title>
        <authorList>
            <person name="Sikorski J."/>
            <person name="Chertkov O."/>
            <person name="Lapidus A."/>
            <person name="Nolan M."/>
            <person name="Lucas S."/>
            <person name="Del Rio T.G."/>
            <person name="Tice H."/>
            <person name="Cheng J.F."/>
            <person name="Tapia R."/>
            <person name="Han C."/>
            <person name="Goodwin L."/>
            <person name="Pitluck S."/>
            <person name="Liolios K."/>
            <person name="Ivanova N."/>
            <person name="Mavromatis K."/>
            <person name="Mikhailova N."/>
            <person name="Pati A."/>
            <person name="Chen A."/>
            <person name="Palaniappan K."/>
            <person name="Land M."/>
            <person name="Hauser L."/>
            <person name="Chang Y.J."/>
            <person name="Jeffries C.D."/>
            <person name="Brambilla E."/>
            <person name="Yasawong M."/>
            <person name="Rohde M."/>
            <person name="Pukall R."/>
            <person name="Spring S."/>
            <person name="Goker M."/>
            <person name="Woyke T."/>
            <person name="Bristow J."/>
            <person name="Eisen J.A."/>
            <person name="Markowitz V."/>
            <person name="Hugenholtz P."/>
            <person name="Kyrpides N.C."/>
            <person name="Klenk H.P."/>
        </authorList>
    </citation>
    <scope>NUCLEOTIDE SEQUENCE [LARGE SCALE GENOMIC DNA]</scope>
    <source>
        <strain evidence="4">ATCC 51220 / DSM 2926 / LMG 16218 / CuHBu1</strain>
    </source>
</reference>
<dbReference type="PANTHER" id="PTHR34215">
    <property type="entry name" value="BLL0784 PROTEIN"/>
    <property type="match status" value="1"/>
</dbReference>
<feature type="domain" description="YlxR" evidence="2">
    <location>
        <begin position="9"/>
        <end position="63"/>
    </location>
</feature>
<dbReference type="eggNOG" id="COG2740">
    <property type="taxonomic scope" value="Bacteria"/>
</dbReference>
<dbReference type="OrthoDB" id="9813251at2"/>
<dbReference type="InterPro" id="IPR037465">
    <property type="entry name" value="YlxR"/>
</dbReference>
<keyword evidence="3" id="KW-0689">Ribosomal protein</keyword>
<dbReference type="GO" id="GO:0005840">
    <property type="term" value="C:ribosome"/>
    <property type="evidence" value="ECO:0007669"/>
    <property type="project" value="UniProtKB-KW"/>
</dbReference>
<keyword evidence="4" id="KW-1185">Reference proteome</keyword>
<accession>E3H6E5</accession>
<proteinExistence type="predicted"/>
<dbReference type="eggNOG" id="COG1358">
    <property type="taxonomic scope" value="Bacteria"/>
</dbReference>
<dbReference type="EMBL" id="CP002281">
    <property type="protein sequence ID" value="ADO82358.1"/>
    <property type="molecule type" value="Genomic_DNA"/>
</dbReference>